<dbReference type="GeneID" id="14310030"/>
<dbReference type="SUPFAM" id="SSF102114">
    <property type="entry name" value="Radical SAM enzymes"/>
    <property type="match status" value="1"/>
</dbReference>
<keyword evidence="4 8" id="KW-0479">Metal-binding</keyword>
<dbReference type="CDD" id="cd01335">
    <property type="entry name" value="Radical_SAM"/>
    <property type="match status" value="1"/>
</dbReference>
<protein>
    <submittedName>
        <fullName evidence="10">KamA family protein</fullName>
    </submittedName>
</protein>
<dbReference type="PROSITE" id="PS51918">
    <property type="entry name" value="RADICAL_SAM"/>
    <property type="match status" value="1"/>
</dbReference>
<dbReference type="SFLD" id="SFLDG01070">
    <property type="entry name" value="PLP-dependent"/>
    <property type="match status" value="1"/>
</dbReference>
<dbReference type="RefSeq" id="WP_015284741.1">
    <property type="nucleotide sequence ID" value="NC_019943.1"/>
</dbReference>
<comment type="cofactor">
    <cofactor evidence="1">
        <name>pyridoxal 5'-phosphate</name>
        <dbReference type="ChEBI" id="CHEBI:597326"/>
    </cofactor>
</comment>
<dbReference type="KEGG" id="mfo:Metfor_0717"/>
<reference evidence="11" key="1">
    <citation type="submission" date="2011-12" db="EMBL/GenBank/DDBJ databases">
        <title>Complete sequence of Methanoregula formicicum SMSP.</title>
        <authorList>
            <person name="Lucas S."/>
            <person name="Han J."/>
            <person name="Lapidus A."/>
            <person name="Cheng J.-F."/>
            <person name="Goodwin L."/>
            <person name="Pitluck S."/>
            <person name="Peters L."/>
            <person name="Ovchinnikova G."/>
            <person name="Teshima H."/>
            <person name="Detter J.C."/>
            <person name="Han C."/>
            <person name="Tapia R."/>
            <person name="Land M."/>
            <person name="Hauser L."/>
            <person name="Kyrpides N."/>
            <person name="Ivanova N."/>
            <person name="Pagani I."/>
            <person name="Imachi H."/>
            <person name="Tamaki H."/>
            <person name="Sekiguchi Y."/>
            <person name="Kamagata Y."/>
            <person name="Cadillo-Quiroz H."/>
            <person name="Zinder S."/>
            <person name="Liu W.-T."/>
            <person name="Woyke T."/>
        </authorList>
    </citation>
    <scope>NUCLEOTIDE SEQUENCE [LARGE SCALE GENOMIC DNA]</scope>
    <source>
        <strain evidence="11">DSM 22288 / NBRC 105244 / SMSP</strain>
    </source>
</reference>
<evidence type="ECO:0000256" key="6">
    <source>
        <dbReference type="ARBA" id="ARBA00023004"/>
    </source>
</evidence>
<dbReference type="Proteomes" id="UP000010824">
    <property type="component" value="Chromosome"/>
</dbReference>
<evidence type="ECO:0000256" key="4">
    <source>
        <dbReference type="ARBA" id="ARBA00022723"/>
    </source>
</evidence>
<feature type="binding site" evidence="8">
    <location>
        <position position="101"/>
    </location>
    <ligand>
        <name>[4Fe-4S] cluster</name>
        <dbReference type="ChEBI" id="CHEBI:49883"/>
        <note>4Fe-4S-S-AdoMet</note>
    </ligand>
</feature>
<evidence type="ECO:0000256" key="2">
    <source>
        <dbReference type="ARBA" id="ARBA00022485"/>
    </source>
</evidence>
<evidence type="ECO:0000256" key="1">
    <source>
        <dbReference type="ARBA" id="ARBA00001933"/>
    </source>
</evidence>
<accession>L0HAL9</accession>
<dbReference type="EMBL" id="CP003167">
    <property type="protein sequence ID" value="AGB01777.1"/>
    <property type="molecule type" value="Genomic_DNA"/>
</dbReference>
<dbReference type="InterPro" id="IPR003739">
    <property type="entry name" value="Lys_aminomutase/Glu_NH3_mut"/>
</dbReference>
<evidence type="ECO:0000313" key="10">
    <source>
        <dbReference type="EMBL" id="AGB01777.1"/>
    </source>
</evidence>
<keyword evidence="3" id="KW-0949">S-adenosyl-L-methionine</keyword>
<feature type="binding site" evidence="8">
    <location>
        <position position="105"/>
    </location>
    <ligand>
        <name>[4Fe-4S] cluster</name>
        <dbReference type="ChEBI" id="CHEBI:49883"/>
        <note>4Fe-4S-S-AdoMet</note>
    </ligand>
</feature>
<dbReference type="PIRSF" id="PIRSF004911">
    <property type="entry name" value="DUF160"/>
    <property type="match status" value="1"/>
</dbReference>
<gene>
    <name evidence="10" type="ordered locus">Metfor_0717</name>
</gene>
<dbReference type="GO" id="GO:0051539">
    <property type="term" value="F:4 iron, 4 sulfur cluster binding"/>
    <property type="evidence" value="ECO:0007669"/>
    <property type="project" value="UniProtKB-KW"/>
</dbReference>
<dbReference type="AlphaFoldDB" id="L0HAL9"/>
<evidence type="ECO:0000256" key="7">
    <source>
        <dbReference type="ARBA" id="ARBA00023014"/>
    </source>
</evidence>
<keyword evidence="6" id="KW-0408">Iron</keyword>
<sequence length="374" mass="42861">MNPRYITTVDELDNRVGLAPKERETMETVTDTFPFRTNDYYLSLIDWKNRHDPLRRIVIPDASELTGCGSSDPSCERDFTRKPGLQHKYDQTGLLLLTDVCGGICRFCFRKRLFMSCERETVKDISGSLDYIREHKEITNILLSGGDPLMLETKRLEGVLRELREIPHVNIIRIGSKLLAYNPYRILNDPALLSVLSRYSTAEKRIYVMAHFNHPRELTEVSMQAADALRKAGVAVVNQTPILHGINNDPDTLTALFRKVSFAGISPYYVFQCRPSLGNQIFQVPVEQSYEILQKSWQACSGLAKRARFVMSHATGKIEFVGKTAGHVFMRYHQAADPANIGKFMVFKANPVARWFDDYRHALTDYTPRKMWLF</sequence>
<evidence type="ECO:0000259" key="9">
    <source>
        <dbReference type="PROSITE" id="PS51918"/>
    </source>
</evidence>
<keyword evidence="5" id="KW-0663">Pyridoxal phosphate</keyword>
<organism evidence="10 11">
    <name type="scientific">Methanoregula formicica (strain DSM 22288 / NBRC 105244 / SMSP)</name>
    <dbReference type="NCBI Taxonomy" id="593750"/>
    <lineage>
        <taxon>Archaea</taxon>
        <taxon>Methanobacteriati</taxon>
        <taxon>Methanobacteriota</taxon>
        <taxon>Stenosarchaea group</taxon>
        <taxon>Methanomicrobia</taxon>
        <taxon>Methanomicrobiales</taxon>
        <taxon>Methanoregulaceae</taxon>
        <taxon>Methanoregula</taxon>
    </lineage>
</organism>
<dbReference type="InParanoid" id="L0HAL9"/>
<dbReference type="OrthoDB" id="21308at2157"/>
<dbReference type="GO" id="GO:0046872">
    <property type="term" value="F:metal ion binding"/>
    <property type="evidence" value="ECO:0007669"/>
    <property type="project" value="UniProtKB-KW"/>
</dbReference>
<dbReference type="SFLD" id="SFLDS00029">
    <property type="entry name" value="Radical_SAM"/>
    <property type="match status" value="1"/>
</dbReference>
<dbReference type="PANTHER" id="PTHR30538">
    <property type="entry name" value="LYSINE 2,3-AMINOMUTASE-RELATED"/>
    <property type="match status" value="1"/>
</dbReference>
<dbReference type="Gene3D" id="3.20.20.70">
    <property type="entry name" value="Aldolase class I"/>
    <property type="match status" value="1"/>
</dbReference>
<keyword evidence="11" id="KW-1185">Reference proteome</keyword>
<feature type="domain" description="Radical SAM core" evidence="9">
    <location>
        <begin position="87"/>
        <end position="306"/>
    </location>
</feature>
<dbReference type="Pfam" id="PF04055">
    <property type="entry name" value="Radical_SAM"/>
    <property type="match status" value="1"/>
</dbReference>
<name>L0HAL9_METFS</name>
<dbReference type="HOGENOM" id="CLU_032161_3_1_2"/>
<dbReference type="InterPro" id="IPR007197">
    <property type="entry name" value="rSAM"/>
</dbReference>
<feature type="binding site" evidence="8">
    <location>
        <position position="108"/>
    </location>
    <ligand>
        <name>[4Fe-4S] cluster</name>
        <dbReference type="ChEBI" id="CHEBI:49883"/>
        <note>4Fe-4S-S-AdoMet</note>
    </ligand>
</feature>
<dbReference type="NCBIfam" id="TIGR00238">
    <property type="entry name" value="KamA family radical SAM protein"/>
    <property type="match status" value="1"/>
</dbReference>
<evidence type="ECO:0000256" key="5">
    <source>
        <dbReference type="ARBA" id="ARBA00022898"/>
    </source>
</evidence>
<dbReference type="STRING" id="593750.Metfor_0717"/>
<dbReference type="eggNOG" id="arCOG03246">
    <property type="taxonomic scope" value="Archaea"/>
</dbReference>
<proteinExistence type="predicted"/>
<keyword evidence="2 8" id="KW-0004">4Fe-4S</keyword>
<evidence type="ECO:0000256" key="3">
    <source>
        <dbReference type="ARBA" id="ARBA00022691"/>
    </source>
</evidence>
<evidence type="ECO:0000313" key="11">
    <source>
        <dbReference type="Proteomes" id="UP000010824"/>
    </source>
</evidence>
<dbReference type="InterPro" id="IPR013785">
    <property type="entry name" value="Aldolase_TIM"/>
</dbReference>
<dbReference type="InterPro" id="IPR058240">
    <property type="entry name" value="rSAM_sf"/>
</dbReference>
<keyword evidence="7 8" id="KW-0411">Iron-sulfur</keyword>
<dbReference type="PANTHER" id="PTHR30538:SF0">
    <property type="entry name" value="L-LYSINE 2,3-AMINOMUTASE AQ_1632-RELATED"/>
    <property type="match status" value="1"/>
</dbReference>
<dbReference type="GO" id="GO:0003824">
    <property type="term" value="F:catalytic activity"/>
    <property type="evidence" value="ECO:0007669"/>
    <property type="project" value="InterPro"/>
</dbReference>
<reference evidence="10 11" key="2">
    <citation type="journal article" date="2014" name="Genome Announc.">
        <title>Complete Genome Sequence of Methanoregula formicica SMSPT, a Mesophilic Hydrogenotrophic Methanogen Isolated from a Methanogenic Upflow Anaerobic Sludge Blanket Reactor.</title>
        <authorList>
            <person name="Yamamoto K."/>
            <person name="Tamaki H."/>
            <person name="Cadillo-Quiroz H."/>
            <person name="Imachi H."/>
            <person name="Kyrpides N."/>
            <person name="Woyke T."/>
            <person name="Goodwin L."/>
            <person name="Zinder S.H."/>
            <person name="Kamagata Y."/>
            <person name="Liu W.T."/>
        </authorList>
    </citation>
    <scope>NUCLEOTIDE SEQUENCE [LARGE SCALE GENOMIC DNA]</scope>
    <source>
        <strain evidence="11">DSM 22288 / NBRC 105244 / SMSP</strain>
    </source>
</reference>
<evidence type="ECO:0000256" key="8">
    <source>
        <dbReference type="PIRSR" id="PIRSR004911-1"/>
    </source>
</evidence>